<dbReference type="Proteomes" id="UP001521911">
    <property type="component" value="Unassembled WGS sequence"/>
</dbReference>
<keyword evidence="7" id="KW-0472">Membrane</keyword>
<dbReference type="Gene3D" id="2.60.40.740">
    <property type="match status" value="1"/>
</dbReference>
<dbReference type="InterPro" id="IPR048052">
    <property type="entry name" value="FM1-like"/>
</dbReference>
<dbReference type="Pfam" id="PF00746">
    <property type="entry name" value="Gram_pos_anchor"/>
    <property type="match status" value="1"/>
</dbReference>
<feature type="transmembrane region" description="Helical" evidence="7">
    <location>
        <begin position="520"/>
        <end position="541"/>
    </location>
</feature>
<dbReference type="InterPro" id="IPR032364">
    <property type="entry name" value="GramPos_pilinD1_N"/>
</dbReference>
<keyword evidence="2" id="KW-0134">Cell wall</keyword>
<feature type="chain" id="PRO_5046780262" evidence="8">
    <location>
        <begin position="29"/>
        <end position="546"/>
    </location>
</feature>
<evidence type="ECO:0000259" key="9">
    <source>
        <dbReference type="Pfam" id="PF00746"/>
    </source>
</evidence>
<accession>A0ABS9PXC9</accession>
<dbReference type="RefSeq" id="WP_239181019.1">
    <property type="nucleotide sequence ID" value="NZ_JAKRDF010000015.1"/>
</dbReference>
<dbReference type="InterPro" id="IPR019931">
    <property type="entry name" value="LPXTG_anchor"/>
</dbReference>
<protein>
    <submittedName>
        <fullName evidence="12">SpaH/EbpB family LPXTG-anchored major pilin</fullName>
    </submittedName>
</protein>
<organism evidence="12 13">
    <name type="scientific">Corynebacterium singulare</name>
    <dbReference type="NCBI Taxonomy" id="161899"/>
    <lineage>
        <taxon>Bacteria</taxon>
        <taxon>Bacillati</taxon>
        <taxon>Actinomycetota</taxon>
        <taxon>Actinomycetes</taxon>
        <taxon>Mycobacteriales</taxon>
        <taxon>Corynebacteriaceae</taxon>
        <taxon>Corynebacterium</taxon>
    </lineage>
</organism>
<dbReference type="Gene3D" id="2.60.40.10">
    <property type="entry name" value="Immunoglobulins"/>
    <property type="match status" value="2"/>
</dbReference>
<evidence type="ECO:0000256" key="5">
    <source>
        <dbReference type="ARBA" id="ARBA00023088"/>
    </source>
</evidence>
<comment type="similarity">
    <text evidence="1">Belongs to the serine-aspartate repeat-containing protein (SDr) family.</text>
</comment>
<evidence type="ECO:0000256" key="3">
    <source>
        <dbReference type="ARBA" id="ARBA00022525"/>
    </source>
</evidence>
<keyword evidence="3" id="KW-0964">Secreted</keyword>
<evidence type="ECO:0000256" key="7">
    <source>
        <dbReference type="SAM" id="Phobius"/>
    </source>
</evidence>
<dbReference type="InterPro" id="IPR013783">
    <property type="entry name" value="Ig-like_fold"/>
</dbReference>
<keyword evidence="7" id="KW-0812">Transmembrane</keyword>
<dbReference type="InterPro" id="IPR041033">
    <property type="entry name" value="SpaA_PFL_dom_1"/>
</dbReference>
<keyword evidence="4 8" id="KW-0732">Signal</keyword>
<sequence>MNKFKKSLVAAVATGLVISGPGIGAAVAEDTSKGGGTSETTTPDTPDTPDTPGTIDKNKKSTLTIHKFSNNEPGEKGNGLKRENNEGLGAALEGAKFEIKRVQGFDLTTNKGWEDLSKVTTNDEKIAELGAAATSVTTGETDANGVLAFENLEVGVYYVEETAAPTGHEISTKPFLVTVPMTNPDSLNEWNYDVHVYPKNKKVDEPNKPSKKVNDEKAPKVGDTVSYEATSPVQKFENLTRFKIRDFYPADRLEPDAIEPIKSVTITGNKNGVATTETLDFGDYAVNNSVSGQTDILLNAQGIEKVNAFDADDDRKVVVNLDFTVIEPAETVDTTAPIVNKLGVKQTNSGTPGEDPGDPEEPGNPGDTPEEPGDPGEWPKSYYGDVQIKKTGNEGKALENVVFDVYQCNSKEDLSAEALIKDAAQTDADGVATIKGLRANNWVNNQAWPLDNKDQDGDPRAYLGYCLVETQAGKDHELLAEPVFFQIEAANDKVELTSLDITNAPHNGGFNLPLTGGQGVLYLLAGGVILLVLSGGATYVLRRRQA</sequence>
<feature type="signal peptide" evidence="8">
    <location>
        <begin position="1"/>
        <end position="28"/>
    </location>
</feature>
<feature type="domain" description="SpaA-like prealbumin fold" evidence="11">
    <location>
        <begin position="384"/>
        <end position="442"/>
    </location>
</feature>
<evidence type="ECO:0000259" key="11">
    <source>
        <dbReference type="Pfam" id="PF17802"/>
    </source>
</evidence>
<dbReference type="SUPFAM" id="SSF49478">
    <property type="entry name" value="Cna protein B-type domain"/>
    <property type="match status" value="1"/>
</dbReference>
<dbReference type="PANTHER" id="PTHR36108">
    <property type="entry name" value="COLOSSIN-B-RELATED"/>
    <property type="match status" value="1"/>
</dbReference>
<dbReference type="EMBL" id="JAKRDF010000015">
    <property type="protein sequence ID" value="MCG7276873.1"/>
    <property type="molecule type" value="Genomic_DNA"/>
</dbReference>
<keyword evidence="5" id="KW-0572">Peptidoglycan-anchor</keyword>
<comment type="caution">
    <text evidence="12">The sequence shown here is derived from an EMBL/GenBank/DDBJ whole genome shotgun (WGS) entry which is preliminary data.</text>
</comment>
<evidence type="ECO:0000256" key="4">
    <source>
        <dbReference type="ARBA" id="ARBA00022729"/>
    </source>
</evidence>
<dbReference type="PANTHER" id="PTHR36108:SF13">
    <property type="entry name" value="COLOSSIN-B-RELATED"/>
    <property type="match status" value="1"/>
</dbReference>
<reference evidence="12 13" key="1">
    <citation type="submission" date="2022-02" db="EMBL/GenBank/DDBJ databases">
        <title>Uncovering new skin microbiome diversity through culturing and metagenomics.</title>
        <authorList>
            <person name="Conlan S."/>
            <person name="Deming C."/>
            <person name="Nisc Comparative Sequencing Program N."/>
            <person name="Segre J.A."/>
        </authorList>
    </citation>
    <scope>NUCLEOTIDE SEQUENCE [LARGE SCALE GENOMIC DNA]</scope>
    <source>
        <strain evidence="12 13">ACRQV</strain>
    </source>
</reference>
<keyword evidence="13" id="KW-1185">Reference proteome</keyword>
<evidence type="ECO:0000256" key="1">
    <source>
        <dbReference type="ARBA" id="ARBA00007257"/>
    </source>
</evidence>
<proteinExistence type="inferred from homology"/>
<dbReference type="Pfam" id="PF17802">
    <property type="entry name" value="SpaA"/>
    <property type="match status" value="1"/>
</dbReference>
<dbReference type="NCBIfam" id="TIGR01167">
    <property type="entry name" value="LPXTG_anchor"/>
    <property type="match status" value="1"/>
</dbReference>
<gene>
    <name evidence="12" type="ORF">MHK08_10380</name>
</gene>
<evidence type="ECO:0000256" key="6">
    <source>
        <dbReference type="SAM" id="MobiDB-lite"/>
    </source>
</evidence>
<dbReference type="Pfam" id="PF16555">
    <property type="entry name" value="GramPos_pilinD1"/>
    <property type="match status" value="1"/>
</dbReference>
<evidence type="ECO:0000256" key="8">
    <source>
        <dbReference type="SAM" id="SignalP"/>
    </source>
</evidence>
<evidence type="ECO:0000313" key="12">
    <source>
        <dbReference type="EMBL" id="MCG7276873.1"/>
    </source>
</evidence>
<feature type="region of interest" description="Disordered" evidence="6">
    <location>
        <begin position="341"/>
        <end position="383"/>
    </location>
</feature>
<evidence type="ECO:0000256" key="2">
    <source>
        <dbReference type="ARBA" id="ARBA00022512"/>
    </source>
</evidence>
<name>A0ABS9PXC9_9CORY</name>
<feature type="domain" description="Gram-positive cocci surface proteins LPxTG" evidence="9">
    <location>
        <begin position="506"/>
        <end position="545"/>
    </location>
</feature>
<feature type="region of interest" description="Disordered" evidence="6">
    <location>
        <begin position="22"/>
        <end position="60"/>
    </location>
</feature>
<evidence type="ECO:0000259" key="10">
    <source>
        <dbReference type="Pfam" id="PF16555"/>
    </source>
</evidence>
<keyword evidence="7" id="KW-1133">Transmembrane helix</keyword>
<feature type="domain" description="Gram-positive pilin subunit D1 N-terminal" evidence="10">
    <location>
        <begin position="59"/>
        <end position="200"/>
    </location>
</feature>
<feature type="compositionally biased region" description="Low complexity" evidence="6">
    <location>
        <begin position="38"/>
        <end position="55"/>
    </location>
</feature>
<evidence type="ECO:0000313" key="13">
    <source>
        <dbReference type="Proteomes" id="UP001521911"/>
    </source>
</evidence>
<dbReference type="NCBIfam" id="NF033902">
    <property type="entry name" value="iso_D2_wall_anc"/>
    <property type="match status" value="1"/>
</dbReference>